<evidence type="ECO:0000259" key="2">
    <source>
        <dbReference type="Pfam" id="PF01425"/>
    </source>
</evidence>
<dbReference type="PANTHER" id="PTHR42678">
    <property type="entry name" value="AMIDASE"/>
    <property type="match status" value="1"/>
</dbReference>
<gene>
    <name evidence="3" type="ORF">ACFODZ_00380</name>
</gene>
<organism evidence="3 4">
    <name type="scientific">Marinicella sediminis</name>
    <dbReference type="NCBI Taxonomy" id="1792834"/>
    <lineage>
        <taxon>Bacteria</taxon>
        <taxon>Pseudomonadati</taxon>
        <taxon>Pseudomonadota</taxon>
        <taxon>Gammaproteobacteria</taxon>
        <taxon>Lysobacterales</taxon>
        <taxon>Marinicellaceae</taxon>
        <taxon>Marinicella</taxon>
    </lineage>
</organism>
<dbReference type="EC" id="3.5.1.4" evidence="3"/>
<feature type="domain" description="Amidase" evidence="2">
    <location>
        <begin position="40"/>
        <end position="486"/>
    </location>
</feature>
<name>A0ABV7J6G0_9GAMM</name>
<dbReference type="NCBIfam" id="NF006006">
    <property type="entry name" value="PRK08137.1"/>
    <property type="match status" value="1"/>
</dbReference>
<dbReference type="RefSeq" id="WP_077409373.1">
    <property type="nucleotide sequence ID" value="NZ_JBHRTS010000001.1"/>
</dbReference>
<keyword evidence="1" id="KW-0732">Signal</keyword>
<accession>A0ABV7J6G0</accession>
<dbReference type="InterPro" id="IPR023631">
    <property type="entry name" value="Amidase_dom"/>
</dbReference>
<dbReference type="GO" id="GO:0004040">
    <property type="term" value="F:amidase activity"/>
    <property type="evidence" value="ECO:0007669"/>
    <property type="project" value="UniProtKB-EC"/>
</dbReference>
<reference evidence="4" key="1">
    <citation type="journal article" date="2019" name="Int. J. Syst. Evol. Microbiol.">
        <title>The Global Catalogue of Microorganisms (GCM) 10K type strain sequencing project: providing services to taxonomists for standard genome sequencing and annotation.</title>
        <authorList>
            <consortium name="The Broad Institute Genomics Platform"/>
            <consortium name="The Broad Institute Genome Sequencing Center for Infectious Disease"/>
            <person name="Wu L."/>
            <person name="Ma J."/>
        </authorList>
    </citation>
    <scope>NUCLEOTIDE SEQUENCE [LARGE SCALE GENOMIC DNA]</scope>
    <source>
        <strain evidence="4">KCTC 42953</strain>
    </source>
</reference>
<dbReference type="Gene3D" id="3.90.1300.10">
    <property type="entry name" value="Amidase signature (AS) domain"/>
    <property type="match status" value="1"/>
</dbReference>
<evidence type="ECO:0000313" key="3">
    <source>
        <dbReference type="EMBL" id="MFC3192682.1"/>
    </source>
</evidence>
<dbReference type="EMBL" id="JBHRTS010000001">
    <property type="protein sequence ID" value="MFC3192682.1"/>
    <property type="molecule type" value="Genomic_DNA"/>
</dbReference>
<evidence type="ECO:0000313" key="4">
    <source>
        <dbReference type="Proteomes" id="UP001595533"/>
    </source>
</evidence>
<keyword evidence="4" id="KW-1185">Reference proteome</keyword>
<comment type="caution">
    <text evidence="3">The sequence shown here is derived from an EMBL/GenBank/DDBJ whole genome shotgun (WGS) entry which is preliminary data.</text>
</comment>
<protein>
    <submittedName>
        <fullName evidence="3">Amidase</fullName>
        <ecNumber evidence="3">3.5.1.4</ecNumber>
    </submittedName>
</protein>
<dbReference type="Proteomes" id="UP001595533">
    <property type="component" value="Unassembled WGS sequence"/>
</dbReference>
<dbReference type="InterPro" id="IPR036928">
    <property type="entry name" value="AS_sf"/>
</dbReference>
<keyword evidence="3" id="KW-0378">Hydrolase</keyword>
<sequence length="521" mass="55680">MSNTFKLICLLCVTISSSAETTVQDLQQAMQQGTLSAVRLTQQSLDAIGQMNPRLNAVISVNPNALTEAQQLDQERKKGQLRGPLHGIPVLLKDNIESAGQIPTTAGSLALKNNITGRDATLVKQLRDAGALILGKTNLSEWANFRSERSSSGWSSLGGQTNNPYNLHRNPCGSSAGSGAAAAAGLAPLTVGTETNGSIVCPASANGVVGLKPSVGLVSRTGVVPLSHSQDTAGPMTRSVSDAALMLTMMQGGDDQDKLSLTVSKYQQRDYRESLNKAGLQGKRIGVLRSTAGFHSEVDALLEQAIKDLQKGGAEVIDELSWQAPDGFWQASYDVLLYEFKHDLNRYLASLPNALNVLTLEQLIAYNEVNRDQVMPWFDQEIFSKAQAKGPLTDQAYRDALQLVQKATRADGIDALLKAHELDALIAPTGSPAWTTDLINGDHFMGSSSSLAAISGYPNITVPMGHVHGLPVGLSVFAEAFAEPTIIEVAYAYEQLTLHRQTLRFDPHLAATGSKAPATEK</sequence>
<proteinExistence type="predicted"/>
<dbReference type="PANTHER" id="PTHR42678:SF34">
    <property type="entry name" value="OS04G0183300 PROTEIN"/>
    <property type="match status" value="1"/>
</dbReference>
<dbReference type="SUPFAM" id="SSF75304">
    <property type="entry name" value="Amidase signature (AS) enzymes"/>
    <property type="match status" value="1"/>
</dbReference>
<evidence type="ECO:0000256" key="1">
    <source>
        <dbReference type="SAM" id="SignalP"/>
    </source>
</evidence>
<feature type="chain" id="PRO_5045297571" evidence="1">
    <location>
        <begin position="22"/>
        <end position="521"/>
    </location>
</feature>
<feature type="signal peptide" evidence="1">
    <location>
        <begin position="1"/>
        <end position="21"/>
    </location>
</feature>
<dbReference type="Pfam" id="PF01425">
    <property type="entry name" value="Amidase"/>
    <property type="match status" value="1"/>
</dbReference>